<gene>
    <name evidence="7" type="ORF">M501DRAFT_1017301</name>
</gene>
<feature type="transmembrane region" description="Helical" evidence="6">
    <location>
        <begin position="69"/>
        <end position="89"/>
    </location>
</feature>
<dbReference type="Proteomes" id="UP000799429">
    <property type="component" value="Unassembled WGS sequence"/>
</dbReference>
<keyword evidence="2 6" id="KW-0812">Transmembrane</keyword>
<keyword evidence="3 6" id="KW-1133">Transmembrane helix</keyword>
<evidence type="ECO:0000256" key="3">
    <source>
        <dbReference type="ARBA" id="ARBA00022989"/>
    </source>
</evidence>
<feature type="transmembrane region" description="Helical" evidence="6">
    <location>
        <begin position="157"/>
        <end position="175"/>
    </location>
</feature>
<accession>A0A9P4SAP6</accession>
<protein>
    <recommendedName>
        <fullName evidence="9">DUF1772-domain-containing protein</fullName>
    </recommendedName>
</protein>
<dbReference type="GO" id="GO:0016020">
    <property type="term" value="C:membrane"/>
    <property type="evidence" value="ECO:0007669"/>
    <property type="project" value="UniProtKB-SubCell"/>
</dbReference>
<evidence type="ECO:0000256" key="2">
    <source>
        <dbReference type="ARBA" id="ARBA00022692"/>
    </source>
</evidence>
<dbReference type="EMBL" id="MU006097">
    <property type="protein sequence ID" value="KAF2838280.1"/>
    <property type="molecule type" value="Genomic_DNA"/>
</dbReference>
<reference evidence="7" key="1">
    <citation type="journal article" date="2020" name="Stud. Mycol.">
        <title>101 Dothideomycetes genomes: a test case for predicting lifestyles and emergence of pathogens.</title>
        <authorList>
            <person name="Haridas S."/>
            <person name="Albert R."/>
            <person name="Binder M."/>
            <person name="Bloem J."/>
            <person name="Labutti K."/>
            <person name="Salamov A."/>
            <person name="Andreopoulos B."/>
            <person name="Baker S."/>
            <person name="Barry K."/>
            <person name="Bills G."/>
            <person name="Bluhm B."/>
            <person name="Cannon C."/>
            <person name="Castanera R."/>
            <person name="Culley D."/>
            <person name="Daum C."/>
            <person name="Ezra D."/>
            <person name="Gonzalez J."/>
            <person name="Henrissat B."/>
            <person name="Kuo A."/>
            <person name="Liang C."/>
            <person name="Lipzen A."/>
            <person name="Lutzoni F."/>
            <person name="Magnuson J."/>
            <person name="Mondo S."/>
            <person name="Nolan M."/>
            <person name="Ohm R."/>
            <person name="Pangilinan J."/>
            <person name="Park H.-J."/>
            <person name="Ramirez L."/>
            <person name="Alfaro M."/>
            <person name="Sun H."/>
            <person name="Tritt A."/>
            <person name="Yoshinaga Y."/>
            <person name="Zwiers L.-H."/>
            <person name="Turgeon B."/>
            <person name="Goodwin S."/>
            <person name="Spatafora J."/>
            <person name="Crous P."/>
            <person name="Grigoriev I."/>
        </authorList>
    </citation>
    <scope>NUCLEOTIDE SEQUENCE</scope>
    <source>
        <strain evidence="7">CBS 101060</strain>
    </source>
</reference>
<dbReference type="PANTHER" id="PTHR35042:SF1">
    <property type="entry name" value="DUF1772-DOMAIN-CONTAINING PROTEIN"/>
    <property type="match status" value="1"/>
</dbReference>
<evidence type="ECO:0000256" key="6">
    <source>
        <dbReference type="SAM" id="Phobius"/>
    </source>
</evidence>
<sequence length="176" mass="19322">MSYLTLQRTILASSISFSFILVGNAVTQSFMTVPALLLNFPLPGGPDYITRTAHLGAQWPLLWAVGNRFFRPISTFGIIGYAFSAFAAHTNDTGFGKSRDWRFLAVAAVCHFVNVVHSAVNMQPLNEKLEGLAREGHDGKGNAQAREWAERWRRRNLVRLVLPAVAGVLALGQAVV</sequence>
<proteinExistence type="inferred from homology"/>
<comment type="subcellular location">
    <subcellularLocation>
        <location evidence="1">Membrane</location>
        <topology evidence="1">Multi-pass membrane protein</topology>
    </subcellularLocation>
</comment>
<dbReference type="InterPro" id="IPR013901">
    <property type="entry name" value="Anthrone_oxy"/>
</dbReference>
<dbReference type="OrthoDB" id="3750842at2759"/>
<evidence type="ECO:0000313" key="7">
    <source>
        <dbReference type="EMBL" id="KAF2838280.1"/>
    </source>
</evidence>
<dbReference type="Pfam" id="PF08592">
    <property type="entry name" value="Anthrone_oxy"/>
    <property type="match status" value="1"/>
</dbReference>
<evidence type="ECO:0000256" key="5">
    <source>
        <dbReference type="ARBA" id="ARBA00034313"/>
    </source>
</evidence>
<evidence type="ECO:0000256" key="4">
    <source>
        <dbReference type="ARBA" id="ARBA00023136"/>
    </source>
</evidence>
<keyword evidence="4 6" id="KW-0472">Membrane</keyword>
<organism evidence="7 8">
    <name type="scientific">Patellaria atrata CBS 101060</name>
    <dbReference type="NCBI Taxonomy" id="1346257"/>
    <lineage>
        <taxon>Eukaryota</taxon>
        <taxon>Fungi</taxon>
        <taxon>Dikarya</taxon>
        <taxon>Ascomycota</taxon>
        <taxon>Pezizomycotina</taxon>
        <taxon>Dothideomycetes</taxon>
        <taxon>Dothideomycetes incertae sedis</taxon>
        <taxon>Patellariales</taxon>
        <taxon>Patellariaceae</taxon>
        <taxon>Patellaria</taxon>
    </lineage>
</organism>
<keyword evidence="8" id="KW-1185">Reference proteome</keyword>
<name>A0A9P4SAP6_9PEZI</name>
<dbReference type="PANTHER" id="PTHR35042">
    <property type="entry name" value="ANTHRONE OXYGENASE ENCC"/>
    <property type="match status" value="1"/>
</dbReference>
<comment type="caution">
    <text evidence="7">The sequence shown here is derived from an EMBL/GenBank/DDBJ whole genome shotgun (WGS) entry which is preliminary data.</text>
</comment>
<comment type="similarity">
    <text evidence="5">Belongs to the anthrone oxygenase family.</text>
</comment>
<evidence type="ECO:0000256" key="1">
    <source>
        <dbReference type="ARBA" id="ARBA00004141"/>
    </source>
</evidence>
<dbReference type="AlphaFoldDB" id="A0A9P4SAP6"/>
<evidence type="ECO:0008006" key="9">
    <source>
        <dbReference type="Google" id="ProtNLM"/>
    </source>
</evidence>
<evidence type="ECO:0000313" key="8">
    <source>
        <dbReference type="Proteomes" id="UP000799429"/>
    </source>
</evidence>